<feature type="compositionally biased region" description="Basic residues" evidence="3">
    <location>
        <begin position="70"/>
        <end position="88"/>
    </location>
</feature>
<evidence type="ECO:0000259" key="4">
    <source>
        <dbReference type="PROSITE" id="PS50075"/>
    </source>
</evidence>
<accession>A0A3A8QZS3</accession>
<evidence type="ECO:0000256" key="2">
    <source>
        <dbReference type="ARBA" id="ARBA00022553"/>
    </source>
</evidence>
<gene>
    <name evidence="5" type="ORF">D7V93_00945</name>
</gene>
<dbReference type="EMBL" id="RAWB01000005">
    <property type="protein sequence ID" value="RKH68634.1"/>
    <property type="molecule type" value="Genomic_DNA"/>
</dbReference>
<keyword evidence="2" id="KW-0597">Phosphoprotein</keyword>
<dbReference type="InterPro" id="IPR036736">
    <property type="entry name" value="ACP-like_sf"/>
</dbReference>
<evidence type="ECO:0000256" key="3">
    <source>
        <dbReference type="SAM" id="MobiDB-lite"/>
    </source>
</evidence>
<organism evidence="5 6">
    <name type="scientific">Corallococcus llansteffanensis</name>
    <dbReference type="NCBI Taxonomy" id="2316731"/>
    <lineage>
        <taxon>Bacteria</taxon>
        <taxon>Pseudomonadati</taxon>
        <taxon>Myxococcota</taxon>
        <taxon>Myxococcia</taxon>
        <taxon>Myxococcales</taxon>
        <taxon>Cystobacterineae</taxon>
        <taxon>Myxococcaceae</taxon>
        <taxon>Corallococcus</taxon>
    </lineage>
</organism>
<dbReference type="PROSITE" id="PS00012">
    <property type="entry name" value="PHOSPHOPANTETHEINE"/>
    <property type="match status" value="1"/>
</dbReference>
<reference evidence="6" key="1">
    <citation type="submission" date="2018-09" db="EMBL/GenBank/DDBJ databases">
        <authorList>
            <person name="Livingstone P.G."/>
            <person name="Whitworth D.E."/>
        </authorList>
    </citation>
    <scope>NUCLEOTIDE SEQUENCE [LARGE SCALE GENOMIC DNA]</scope>
    <source>
        <strain evidence="6">CA051B</strain>
    </source>
</reference>
<keyword evidence="6" id="KW-1185">Reference proteome</keyword>
<keyword evidence="1" id="KW-0596">Phosphopantetheine</keyword>
<dbReference type="Pfam" id="PF00550">
    <property type="entry name" value="PP-binding"/>
    <property type="match status" value="1"/>
</dbReference>
<comment type="caution">
    <text evidence="5">The sequence shown here is derived from an EMBL/GenBank/DDBJ whole genome shotgun (WGS) entry which is preliminary data.</text>
</comment>
<feature type="compositionally biased region" description="Basic and acidic residues" evidence="3">
    <location>
        <begin position="106"/>
        <end position="122"/>
    </location>
</feature>
<dbReference type="PROSITE" id="PS50075">
    <property type="entry name" value="CARRIER"/>
    <property type="match status" value="1"/>
</dbReference>
<evidence type="ECO:0000313" key="6">
    <source>
        <dbReference type="Proteomes" id="UP000272888"/>
    </source>
</evidence>
<feature type="domain" description="Carrier" evidence="4">
    <location>
        <begin position="173"/>
        <end position="250"/>
    </location>
</feature>
<protein>
    <submittedName>
        <fullName evidence="5">Acyl carrier protein</fullName>
    </submittedName>
</protein>
<dbReference type="InterPro" id="IPR009081">
    <property type="entry name" value="PP-bd_ACP"/>
</dbReference>
<sequence length="265" mass="28858">MASTSRGPSRSGTGTRWPGLGSLAPPSRGRRRTTREPPPLDIHLISPGAIGAGPMARRHHGSTARAPRPSSRRWRHRGRQGRQKRKAHERQARSTQKNVGGRHIARNPDRGVRLRPPHREPGGSRCPQEPGAAAREHAHLPRQRLPGSAVRPGRVSDLPGDHAQPFREELSVHSREEVKADLASRIAKAMYMEPGEIGDDDLFSDFGLESVTLARILKDVCTAYNCDIPIAEFLHRQTLGEASELVHSKLTTPAPASAASGGARS</sequence>
<evidence type="ECO:0000256" key="1">
    <source>
        <dbReference type="ARBA" id="ARBA00022450"/>
    </source>
</evidence>
<name>A0A3A8QZS3_9BACT</name>
<dbReference type="Proteomes" id="UP000272888">
    <property type="component" value="Unassembled WGS sequence"/>
</dbReference>
<feature type="region of interest" description="Disordered" evidence="3">
    <location>
        <begin position="1"/>
        <end position="167"/>
    </location>
</feature>
<proteinExistence type="predicted"/>
<dbReference type="SUPFAM" id="SSF47336">
    <property type="entry name" value="ACP-like"/>
    <property type="match status" value="1"/>
</dbReference>
<dbReference type="AlphaFoldDB" id="A0A3A8QZS3"/>
<evidence type="ECO:0000313" key="5">
    <source>
        <dbReference type="EMBL" id="RKH68634.1"/>
    </source>
</evidence>
<dbReference type="Gene3D" id="1.10.1200.10">
    <property type="entry name" value="ACP-like"/>
    <property type="match status" value="1"/>
</dbReference>
<feature type="compositionally biased region" description="Low complexity" evidence="3">
    <location>
        <begin position="1"/>
        <end position="16"/>
    </location>
</feature>
<dbReference type="InterPro" id="IPR006162">
    <property type="entry name" value="Ppantetheine_attach_site"/>
</dbReference>